<accession>B9ADC9</accession>
<dbReference type="RefSeq" id="WP_004035122.1">
    <property type="nucleotide sequence ID" value="NZ_DS996911.1"/>
</dbReference>
<organism evidence="3 4">
    <name type="scientific">Methanobrevibacter smithii DSM 2375</name>
    <dbReference type="NCBI Taxonomy" id="483214"/>
    <lineage>
        <taxon>Archaea</taxon>
        <taxon>Methanobacteriati</taxon>
        <taxon>Methanobacteriota</taxon>
        <taxon>Methanomada group</taxon>
        <taxon>Methanobacteria</taxon>
        <taxon>Methanobacteriales</taxon>
        <taxon>Methanobacteriaceae</taxon>
        <taxon>Methanobrevibacter</taxon>
    </lineage>
</organism>
<evidence type="ECO:0000313" key="4">
    <source>
        <dbReference type="Proteomes" id="UP000003489"/>
    </source>
</evidence>
<dbReference type="GO" id="GO:0008270">
    <property type="term" value="F:zinc ion binding"/>
    <property type="evidence" value="ECO:0007669"/>
    <property type="project" value="InterPro"/>
</dbReference>
<comment type="caution">
    <text evidence="3">The sequence shown here is derived from an EMBL/GenBank/DDBJ whole genome shotgun (WGS) entry which is preliminary data.</text>
</comment>
<dbReference type="Gene3D" id="3.40.10.10">
    <property type="entry name" value="DNA Methylphosphotriester Repair Domain"/>
    <property type="match status" value="1"/>
</dbReference>
<dbReference type="Proteomes" id="UP000003489">
    <property type="component" value="Unassembled WGS sequence"/>
</dbReference>
<protein>
    <recommendedName>
        <fullName evidence="2">Ada DNA repair metal-binding domain-containing protein</fullName>
    </recommendedName>
</protein>
<dbReference type="InterPro" id="IPR004026">
    <property type="entry name" value="Ada_DNA_repair_Zn-bd"/>
</dbReference>
<dbReference type="GO" id="GO:0008168">
    <property type="term" value="F:methyltransferase activity"/>
    <property type="evidence" value="ECO:0007669"/>
    <property type="project" value="InterPro"/>
</dbReference>
<dbReference type="GO" id="GO:0006281">
    <property type="term" value="P:DNA repair"/>
    <property type="evidence" value="ECO:0007669"/>
    <property type="project" value="InterPro"/>
</dbReference>
<evidence type="ECO:0000256" key="1">
    <source>
        <dbReference type="ARBA" id="ARBA00023159"/>
    </source>
</evidence>
<dbReference type="GeneID" id="35118525"/>
<sequence length="235" mass="26522">MENNKCLILCIVIILCIIGVASSGSHKSVDIDEKIGIDNFDSGVTNYSTINNTGLLWETYLYSVFFDLENVSSWYDGGEVIVYFYNDSGIVLSDEVTYKSNNTTTQIDNNSYNENFEVVYARGFLHSDKFVNITHVTILLINDGVVVFNETRPFDMNNYENDTANLDNLTNTISNDSNSSSPDDDMYYVASANSDIYHEWYCTQASRITDANKITFQTREEAENQGYAPCKICCP</sequence>
<dbReference type="GO" id="GO:0006355">
    <property type="term" value="P:regulation of DNA-templated transcription"/>
    <property type="evidence" value="ECO:0007669"/>
    <property type="project" value="InterPro"/>
</dbReference>
<dbReference type="SUPFAM" id="SSF57884">
    <property type="entry name" value="Ada DNA repair protein, N-terminal domain (N-Ada 10)"/>
    <property type="match status" value="1"/>
</dbReference>
<evidence type="ECO:0000313" key="3">
    <source>
        <dbReference type="EMBL" id="EEE41469.1"/>
    </source>
</evidence>
<dbReference type="EMBL" id="ABYW01000004">
    <property type="protein sequence ID" value="EEE41469.1"/>
    <property type="molecule type" value="Genomic_DNA"/>
</dbReference>
<name>B9ADC9_METSM</name>
<evidence type="ECO:0000259" key="2">
    <source>
        <dbReference type="Pfam" id="PF02805"/>
    </source>
</evidence>
<reference evidence="3 4" key="1">
    <citation type="submission" date="2008-10" db="EMBL/GenBank/DDBJ databases">
        <authorList>
            <person name="Fulton L."/>
            <person name="Clifton S."/>
            <person name="Fulton B."/>
            <person name="Xu J."/>
            <person name="Minx P."/>
            <person name="Pepin K.H."/>
            <person name="Johnson M."/>
            <person name="Bhonagiri V."/>
            <person name="Nash W.E."/>
            <person name="Mardis E.R."/>
            <person name="Wilson R.K."/>
        </authorList>
    </citation>
    <scope>NUCLEOTIDE SEQUENCE [LARGE SCALE GENOMIC DNA]</scope>
    <source>
        <strain evidence="3 4">DSM 2375</strain>
    </source>
</reference>
<keyword evidence="1" id="KW-0010">Activator</keyword>
<proteinExistence type="predicted"/>
<dbReference type="HOGENOM" id="CLU_1178145_0_0_2"/>
<feature type="domain" description="Ada DNA repair metal-binding" evidence="2">
    <location>
        <begin position="184"/>
        <end position="235"/>
    </location>
</feature>
<dbReference type="GO" id="GO:0003677">
    <property type="term" value="F:DNA binding"/>
    <property type="evidence" value="ECO:0007669"/>
    <property type="project" value="InterPro"/>
</dbReference>
<dbReference type="InterPro" id="IPR035451">
    <property type="entry name" value="Ada-like_dom_sf"/>
</dbReference>
<dbReference type="AlphaFoldDB" id="B9ADC9"/>
<dbReference type="Pfam" id="PF02805">
    <property type="entry name" value="Ada_Zn_binding"/>
    <property type="match status" value="1"/>
</dbReference>
<gene>
    <name evidence="3" type="ORF">METSMIALI_00352</name>
</gene>
<reference evidence="3 4" key="2">
    <citation type="submission" date="2008-11" db="EMBL/GenBank/DDBJ databases">
        <title>Draft genome sequence of Methanobrevibacter smithii (DSM 2375).</title>
        <authorList>
            <person name="Sudarsanam P."/>
            <person name="Ley R."/>
            <person name="Guruge J."/>
            <person name="Turnbaugh P.J."/>
            <person name="Mahowald M."/>
            <person name="Liep D."/>
            <person name="Gordon J."/>
        </authorList>
    </citation>
    <scope>NUCLEOTIDE SEQUENCE [LARGE SCALE GENOMIC DNA]</scope>
    <source>
        <strain evidence="3 4">DSM 2375</strain>
    </source>
</reference>
<dbReference type="PATRIC" id="fig|483214.13.peg.338"/>